<reference evidence="2 3" key="1">
    <citation type="submission" date="2018-08" db="EMBL/GenBank/DDBJ databases">
        <title>A genome reference for cultivated species of the human gut microbiota.</title>
        <authorList>
            <person name="Zou Y."/>
            <person name="Xue W."/>
            <person name="Luo G."/>
        </authorList>
    </citation>
    <scope>NUCLEOTIDE SEQUENCE [LARGE SCALE GENOMIC DNA]</scope>
    <source>
        <strain evidence="2 3">TF10-3AC</strain>
    </source>
</reference>
<evidence type="ECO:0000313" key="3">
    <source>
        <dbReference type="Proteomes" id="UP000260862"/>
    </source>
</evidence>
<name>A0A3E4MXU2_9BACT</name>
<dbReference type="Proteomes" id="UP000260862">
    <property type="component" value="Unassembled WGS sequence"/>
</dbReference>
<keyword evidence="1" id="KW-1133">Transmembrane helix</keyword>
<dbReference type="EMBL" id="QSQT01000019">
    <property type="protein sequence ID" value="RGK54570.1"/>
    <property type="molecule type" value="Genomic_DNA"/>
</dbReference>
<organism evidence="2 3">
    <name type="scientific">Phocaeicola plebeius</name>
    <dbReference type="NCBI Taxonomy" id="310297"/>
    <lineage>
        <taxon>Bacteria</taxon>
        <taxon>Pseudomonadati</taxon>
        <taxon>Bacteroidota</taxon>
        <taxon>Bacteroidia</taxon>
        <taxon>Bacteroidales</taxon>
        <taxon>Bacteroidaceae</taxon>
        <taxon>Phocaeicola</taxon>
    </lineage>
</organism>
<keyword evidence="3" id="KW-1185">Reference proteome</keyword>
<sequence length="296" mass="36046">MNMEFIKRLANNLFGKRKTYDAKELGIFYSKVWNCWKNESYYWFTSMKFSVYREETFLCINGDSDAPFQPQIFCLREVLNNWEEIRSQISRIIPKHVRYIKNKEVFIYWKECFYPESVDVFGAGTNGVKITFSTYDLNHSFSFVWRDGHVRDFVLENEEKENIPYPEAYTYYLFDYLYYIGEIWEKSNSRMCGSILLFWYYTFIFVIPVYFLLLHIQEIGRADNFPLYYIGFNFLFPFLFSWVRYRKKRKSALMKHYRYPKKIKIISAIFFLLVPIVICGLEIWIYGKQGWINIVY</sequence>
<comment type="caution">
    <text evidence="2">The sequence shown here is derived from an EMBL/GenBank/DDBJ whole genome shotgun (WGS) entry which is preliminary data.</text>
</comment>
<evidence type="ECO:0000256" key="1">
    <source>
        <dbReference type="SAM" id="Phobius"/>
    </source>
</evidence>
<feature type="transmembrane region" description="Helical" evidence="1">
    <location>
        <begin position="265"/>
        <end position="286"/>
    </location>
</feature>
<keyword evidence="1" id="KW-0812">Transmembrane</keyword>
<feature type="transmembrane region" description="Helical" evidence="1">
    <location>
        <begin position="225"/>
        <end position="245"/>
    </location>
</feature>
<accession>A0A3E4MXU2</accession>
<dbReference type="AlphaFoldDB" id="A0A3E4MXU2"/>
<keyword evidence="1" id="KW-0472">Membrane</keyword>
<feature type="transmembrane region" description="Helical" evidence="1">
    <location>
        <begin position="195"/>
        <end position="213"/>
    </location>
</feature>
<protein>
    <submittedName>
        <fullName evidence="2">Uncharacterized protein</fullName>
    </submittedName>
</protein>
<proteinExistence type="predicted"/>
<evidence type="ECO:0000313" key="2">
    <source>
        <dbReference type="EMBL" id="RGK54570.1"/>
    </source>
</evidence>
<gene>
    <name evidence="2" type="ORF">DXD04_10630</name>
</gene>